<dbReference type="Gene3D" id="2.60.40.420">
    <property type="entry name" value="Cupredoxins - blue copper proteins"/>
    <property type="match status" value="1"/>
</dbReference>
<feature type="transmembrane region" description="Helical" evidence="20">
    <location>
        <begin position="53"/>
        <end position="78"/>
    </location>
</feature>
<evidence type="ECO:0000256" key="4">
    <source>
        <dbReference type="ARBA" id="ARBA00022448"/>
    </source>
</evidence>
<dbReference type="InterPro" id="IPR008972">
    <property type="entry name" value="Cupredoxin"/>
</dbReference>
<keyword evidence="13 19" id="KW-0186">Copper</keyword>
<dbReference type="Gene3D" id="1.10.760.10">
    <property type="entry name" value="Cytochrome c-like domain"/>
    <property type="match status" value="1"/>
</dbReference>
<dbReference type="GO" id="GO:0005507">
    <property type="term" value="F:copper ion binding"/>
    <property type="evidence" value="ECO:0007669"/>
    <property type="project" value="InterPro"/>
</dbReference>
<dbReference type="GO" id="GO:0042773">
    <property type="term" value="P:ATP synthesis coupled electron transport"/>
    <property type="evidence" value="ECO:0007669"/>
    <property type="project" value="TreeGrafter"/>
</dbReference>
<dbReference type="AlphaFoldDB" id="A0A4Z0BYS8"/>
<dbReference type="InterPro" id="IPR036257">
    <property type="entry name" value="Cyt_c_oxidase_su2_TM_sf"/>
</dbReference>
<dbReference type="Pfam" id="PF00116">
    <property type="entry name" value="COX2"/>
    <property type="match status" value="1"/>
</dbReference>
<sequence>MKSLSNKLAGLLAVSGALAAGSAHAVNDLPGGPGVRQLNLHPAATRIATEQAWLHWFMLITCTVIFILVFAVMFYSIWKHRKSVGHKPANFHESVTVEVIWTLIPFIIVILMALPATKVLVASKDTSNADLTIKATGYQWKWGYDYLNGEGSGLSFLSTLDATHREISNEGAKGDVPDNYLLKVDNPLVVPVNKKIRIVTTANDVIHAWGIPAFGVKQDAIPGFVRDTWFRSEKTGDFYGQCYELCGKEHAYMPIHVKVVSAQEYTAWVADQQKKMAAKQDDPNKVWTLPDIQARGEKVYAANCAACHQPNGKGAGPIKPLDGSPVVLDADKAKQIQVVLNGRNAMPSWKQLSDTDIAAVISFTKNNWSNKTGQLVQPSEVLAQRGK</sequence>
<feature type="domain" description="Cytochrome oxidase subunit II copper A binding" evidence="22">
    <location>
        <begin position="128"/>
        <end position="271"/>
    </location>
</feature>
<evidence type="ECO:0000256" key="3">
    <source>
        <dbReference type="ARBA" id="ARBA00007866"/>
    </source>
</evidence>
<evidence type="ECO:0000256" key="6">
    <source>
        <dbReference type="ARBA" id="ARBA00022660"/>
    </source>
</evidence>
<dbReference type="EC" id="7.1.1.9" evidence="19"/>
<evidence type="ECO:0000256" key="13">
    <source>
        <dbReference type="ARBA" id="ARBA00023008"/>
    </source>
</evidence>
<evidence type="ECO:0000256" key="5">
    <source>
        <dbReference type="ARBA" id="ARBA00022617"/>
    </source>
</evidence>
<dbReference type="GO" id="GO:0016491">
    <property type="term" value="F:oxidoreductase activity"/>
    <property type="evidence" value="ECO:0007669"/>
    <property type="project" value="UniProtKB-KW"/>
</dbReference>
<dbReference type="EMBL" id="SMLK01000002">
    <property type="protein sequence ID" value="TFZ03684.1"/>
    <property type="molecule type" value="Genomic_DNA"/>
</dbReference>
<evidence type="ECO:0000256" key="1">
    <source>
        <dbReference type="ARBA" id="ARBA00004141"/>
    </source>
</evidence>
<dbReference type="GO" id="GO:0042597">
    <property type="term" value="C:periplasmic space"/>
    <property type="evidence" value="ECO:0007669"/>
    <property type="project" value="UniProtKB-SubCell"/>
</dbReference>
<comment type="cofactor">
    <cofactor evidence="19">
        <name>Cu cation</name>
        <dbReference type="ChEBI" id="CHEBI:23378"/>
    </cofactor>
    <text evidence="19">Binds a copper A center.</text>
</comment>
<keyword evidence="4 18" id="KW-0813">Transport</keyword>
<keyword evidence="12 17" id="KW-0408">Iron</keyword>
<dbReference type="InterPro" id="IPR001505">
    <property type="entry name" value="Copper_CuA"/>
</dbReference>
<dbReference type="InterPro" id="IPR036909">
    <property type="entry name" value="Cyt_c-like_dom_sf"/>
</dbReference>
<dbReference type="PROSITE" id="PS51007">
    <property type="entry name" value="CYTC"/>
    <property type="match status" value="1"/>
</dbReference>
<dbReference type="Pfam" id="PF13442">
    <property type="entry name" value="Cytochrome_CBB3"/>
    <property type="match status" value="1"/>
</dbReference>
<feature type="signal peptide" evidence="21">
    <location>
        <begin position="1"/>
        <end position="25"/>
    </location>
</feature>
<dbReference type="Proteomes" id="UP000297839">
    <property type="component" value="Unassembled WGS sequence"/>
</dbReference>
<comment type="caution">
    <text evidence="25">The sequence shown here is derived from an EMBL/GenBank/DDBJ whole genome shotgun (WGS) entry which is preliminary data.</text>
</comment>
<keyword evidence="11 20" id="KW-1133">Transmembrane helix</keyword>
<dbReference type="PANTHER" id="PTHR22888:SF9">
    <property type="entry name" value="CYTOCHROME C OXIDASE SUBUNIT 2"/>
    <property type="match status" value="1"/>
</dbReference>
<feature type="transmembrane region" description="Helical" evidence="20">
    <location>
        <begin position="99"/>
        <end position="121"/>
    </location>
</feature>
<keyword evidence="7 18" id="KW-0812">Transmembrane</keyword>
<gene>
    <name evidence="25" type="primary">coxB</name>
    <name evidence="25" type="ORF">EZ216_08455</name>
</gene>
<evidence type="ECO:0000256" key="18">
    <source>
        <dbReference type="RuleBase" id="RU000456"/>
    </source>
</evidence>
<feature type="chain" id="PRO_5021420737" description="Cytochrome c oxidase subunit 2" evidence="21">
    <location>
        <begin position="26"/>
        <end position="387"/>
    </location>
</feature>
<evidence type="ECO:0000313" key="26">
    <source>
        <dbReference type="Proteomes" id="UP000297839"/>
    </source>
</evidence>
<evidence type="ECO:0000256" key="8">
    <source>
        <dbReference type="ARBA" id="ARBA00022723"/>
    </source>
</evidence>
<dbReference type="GO" id="GO:0004129">
    <property type="term" value="F:cytochrome-c oxidase activity"/>
    <property type="evidence" value="ECO:0007669"/>
    <property type="project" value="UniProtKB-EC"/>
</dbReference>
<keyword evidence="6 18" id="KW-0679">Respiratory chain</keyword>
<dbReference type="PROSITE" id="PS50999">
    <property type="entry name" value="COX2_TM"/>
    <property type="match status" value="1"/>
</dbReference>
<evidence type="ECO:0000256" key="16">
    <source>
        <dbReference type="ARBA" id="ARBA00047816"/>
    </source>
</evidence>
<keyword evidence="9" id="KW-1278">Translocase</keyword>
<comment type="subcellular location">
    <subcellularLocation>
        <location evidence="18">Cell membrane</location>
        <topology evidence="18">Multi-pass membrane protein</topology>
    </subcellularLocation>
    <subcellularLocation>
        <location evidence="1">Membrane</location>
        <topology evidence="1">Multi-pass membrane protein</topology>
    </subcellularLocation>
    <subcellularLocation>
        <location evidence="2">Periplasm</location>
    </subcellularLocation>
</comment>
<evidence type="ECO:0000259" key="23">
    <source>
        <dbReference type="PROSITE" id="PS50999"/>
    </source>
</evidence>
<dbReference type="InterPro" id="IPR011759">
    <property type="entry name" value="Cyt_c_oxidase_su2_TM_dom"/>
</dbReference>
<feature type="domain" description="Cytochrome oxidase subunit II transmembrane region profile" evidence="23">
    <location>
        <begin position="32"/>
        <end position="127"/>
    </location>
</feature>
<protein>
    <recommendedName>
        <fullName evidence="19">Cytochrome c oxidase subunit 2</fullName>
        <ecNumber evidence="19">7.1.1.9</ecNumber>
    </recommendedName>
</protein>
<keyword evidence="25" id="KW-0560">Oxidoreductase</keyword>
<evidence type="ECO:0000256" key="11">
    <source>
        <dbReference type="ARBA" id="ARBA00022989"/>
    </source>
</evidence>
<organism evidence="25 26">
    <name type="scientific">Ramlibacter humi</name>
    <dbReference type="NCBI Taxonomy" id="2530451"/>
    <lineage>
        <taxon>Bacteria</taxon>
        <taxon>Pseudomonadati</taxon>
        <taxon>Pseudomonadota</taxon>
        <taxon>Betaproteobacteria</taxon>
        <taxon>Burkholderiales</taxon>
        <taxon>Comamonadaceae</taxon>
        <taxon>Ramlibacter</taxon>
    </lineage>
</organism>
<evidence type="ECO:0000259" key="22">
    <source>
        <dbReference type="PROSITE" id="PS50857"/>
    </source>
</evidence>
<dbReference type="PROSITE" id="PS50857">
    <property type="entry name" value="COX2_CUA"/>
    <property type="match status" value="1"/>
</dbReference>
<comment type="function">
    <text evidence="15 19">Subunits I and II form the functional core of the enzyme complex. Electrons originating in cytochrome c are transferred via heme a and Cu(A) to the binuclear center formed by heme a3 and Cu(B).</text>
</comment>
<keyword evidence="8 17" id="KW-0479">Metal-binding</keyword>
<keyword evidence="10 18" id="KW-0249">Electron transport</keyword>
<dbReference type="InterPro" id="IPR002429">
    <property type="entry name" value="CcO_II-like_C"/>
</dbReference>
<dbReference type="PANTHER" id="PTHR22888">
    <property type="entry name" value="CYTOCHROME C OXIDASE, SUBUNIT II"/>
    <property type="match status" value="1"/>
</dbReference>
<evidence type="ECO:0000256" key="19">
    <source>
        <dbReference type="RuleBase" id="RU004024"/>
    </source>
</evidence>
<proteinExistence type="inferred from homology"/>
<accession>A0A4Z0BYS8</accession>
<keyword evidence="14 20" id="KW-0472">Membrane</keyword>
<dbReference type="Gene3D" id="1.10.287.90">
    <property type="match status" value="1"/>
</dbReference>
<feature type="domain" description="Cytochrome c" evidence="24">
    <location>
        <begin position="291"/>
        <end position="368"/>
    </location>
</feature>
<dbReference type="PRINTS" id="PR01166">
    <property type="entry name" value="CYCOXIDASEII"/>
</dbReference>
<dbReference type="OrthoDB" id="9781261at2"/>
<evidence type="ECO:0000256" key="14">
    <source>
        <dbReference type="ARBA" id="ARBA00023136"/>
    </source>
</evidence>
<comment type="catalytic activity">
    <reaction evidence="16 19">
        <text>4 Fe(II)-[cytochrome c] + O2 + 8 H(+)(in) = 4 Fe(III)-[cytochrome c] + 2 H2O + 4 H(+)(out)</text>
        <dbReference type="Rhea" id="RHEA:11436"/>
        <dbReference type="Rhea" id="RHEA-COMP:10350"/>
        <dbReference type="Rhea" id="RHEA-COMP:14399"/>
        <dbReference type="ChEBI" id="CHEBI:15377"/>
        <dbReference type="ChEBI" id="CHEBI:15378"/>
        <dbReference type="ChEBI" id="CHEBI:15379"/>
        <dbReference type="ChEBI" id="CHEBI:29033"/>
        <dbReference type="ChEBI" id="CHEBI:29034"/>
        <dbReference type="EC" id="7.1.1.9"/>
    </reaction>
</comment>
<keyword evidence="5 17" id="KW-0349">Heme</keyword>
<dbReference type="InterPro" id="IPR045187">
    <property type="entry name" value="CcO_II"/>
</dbReference>
<dbReference type="GO" id="GO:0005886">
    <property type="term" value="C:plasma membrane"/>
    <property type="evidence" value="ECO:0007669"/>
    <property type="project" value="UniProtKB-SubCell"/>
</dbReference>
<comment type="similarity">
    <text evidence="3 18">Belongs to the cytochrome c oxidase subunit 2 family.</text>
</comment>
<evidence type="ECO:0000256" key="2">
    <source>
        <dbReference type="ARBA" id="ARBA00004418"/>
    </source>
</evidence>
<dbReference type="SUPFAM" id="SSF49503">
    <property type="entry name" value="Cupredoxins"/>
    <property type="match status" value="1"/>
</dbReference>
<dbReference type="SUPFAM" id="SSF46626">
    <property type="entry name" value="Cytochrome c"/>
    <property type="match status" value="1"/>
</dbReference>
<keyword evidence="26" id="KW-1185">Reference proteome</keyword>
<dbReference type="PROSITE" id="PS00078">
    <property type="entry name" value="COX2"/>
    <property type="match status" value="1"/>
</dbReference>
<evidence type="ECO:0000313" key="25">
    <source>
        <dbReference type="EMBL" id="TFZ03684.1"/>
    </source>
</evidence>
<dbReference type="InterPro" id="IPR014222">
    <property type="entry name" value="Cyt_c_oxidase_su2"/>
</dbReference>
<dbReference type="InterPro" id="IPR009056">
    <property type="entry name" value="Cyt_c-like_dom"/>
</dbReference>
<evidence type="ECO:0000256" key="15">
    <source>
        <dbReference type="ARBA" id="ARBA00024688"/>
    </source>
</evidence>
<evidence type="ECO:0000256" key="10">
    <source>
        <dbReference type="ARBA" id="ARBA00022982"/>
    </source>
</evidence>
<evidence type="ECO:0000256" key="7">
    <source>
        <dbReference type="ARBA" id="ARBA00022692"/>
    </source>
</evidence>
<dbReference type="RefSeq" id="WP_135249309.1">
    <property type="nucleotide sequence ID" value="NZ_SMLK01000002.1"/>
</dbReference>
<evidence type="ECO:0000259" key="24">
    <source>
        <dbReference type="PROSITE" id="PS51007"/>
    </source>
</evidence>
<evidence type="ECO:0000256" key="9">
    <source>
        <dbReference type="ARBA" id="ARBA00022967"/>
    </source>
</evidence>
<reference evidence="25 26" key="1">
    <citation type="submission" date="2019-03" db="EMBL/GenBank/DDBJ databases">
        <title>Ramlibacter sp. 18x22-1, whole genome shotgun sequence.</title>
        <authorList>
            <person name="Zhang X."/>
            <person name="Feng G."/>
            <person name="Zhu H."/>
        </authorList>
    </citation>
    <scope>NUCLEOTIDE SEQUENCE [LARGE SCALE GENOMIC DNA]</scope>
    <source>
        <strain evidence="25 26">18x22-1</strain>
    </source>
</reference>
<evidence type="ECO:0000256" key="20">
    <source>
        <dbReference type="SAM" id="Phobius"/>
    </source>
</evidence>
<keyword evidence="21" id="KW-0732">Signal</keyword>
<dbReference type="SUPFAM" id="SSF81464">
    <property type="entry name" value="Cytochrome c oxidase subunit II-like, transmembrane region"/>
    <property type="match status" value="1"/>
</dbReference>
<dbReference type="GO" id="GO:0020037">
    <property type="term" value="F:heme binding"/>
    <property type="evidence" value="ECO:0007669"/>
    <property type="project" value="InterPro"/>
</dbReference>
<name>A0A4Z0BYS8_9BURK</name>
<evidence type="ECO:0000256" key="12">
    <source>
        <dbReference type="ARBA" id="ARBA00023004"/>
    </source>
</evidence>
<dbReference type="NCBIfam" id="TIGR02866">
    <property type="entry name" value="CoxB"/>
    <property type="match status" value="1"/>
</dbReference>
<evidence type="ECO:0000256" key="17">
    <source>
        <dbReference type="PROSITE-ProRule" id="PRU00433"/>
    </source>
</evidence>
<dbReference type="Pfam" id="PF02790">
    <property type="entry name" value="COX2_TM"/>
    <property type="match status" value="1"/>
</dbReference>
<evidence type="ECO:0000256" key="21">
    <source>
        <dbReference type="SAM" id="SignalP"/>
    </source>
</evidence>